<feature type="region of interest" description="Disordered" evidence="1">
    <location>
        <begin position="1"/>
        <end position="20"/>
    </location>
</feature>
<dbReference type="AlphaFoldDB" id="A0A1Y4KX32"/>
<dbReference type="Proteomes" id="UP000195897">
    <property type="component" value="Unassembled WGS sequence"/>
</dbReference>
<evidence type="ECO:0000313" key="2">
    <source>
        <dbReference type="EMBL" id="OUP49167.1"/>
    </source>
</evidence>
<name>A0A1Y4KX32_9FIRM</name>
<evidence type="ECO:0000313" key="3">
    <source>
        <dbReference type="Proteomes" id="UP000195897"/>
    </source>
</evidence>
<sequence>MALWYDKTKQTRPKPGEQDKTKLEELADACSAAIDAGTAVDLPSGSRESFTYTVADQANVSEMFTACLAGATGYIYHANDAPCKTYPVADIVAIYSTLSMYKTSQLTYHNQLKQYVLTLDPEAAKAVTYGQELTGTYLEQYNALMVEAQEQMQAVLSKLGGGDAAGG</sequence>
<dbReference type="RefSeq" id="WP_087374952.1">
    <property type="nucleotide sequence ID" value="NZ_NFKK01000047.1"/>
</dbReference>
<organism evidence="2 3">
    <name type="scientific">Butyricicoccus pullicaecorum</name>
    <dbReference type="NCBI Taxonomy" id="501571"/>
    <lineage>
        <taxon>Bacteria</taxon>
        <taxon>Bacillati</taxon>
        <taxon>Bacillota</taxon>
        <taxon>Clostridia</taxon>
        <taxon>Eubacteriales</taxon>
        <taxon>Butyricicoccaceae</taxon>
        <taxon>Butyricicoccus</taxon>
    </lineage>
</organism>
<evidence type="ECO:0000256" key="1">
    <source>
        <dbReference type="SAM" id="MobiDB-lite"/>
    </source>
</evidence>
<dbReference type="EMBL" id="NFKK01000047">
    <property type="protein sequence ID" value="OUP49167.1"/>
    <property type="molecule type" value="Genomic_DNA"/>
</dbReference>
<accession>A0A1Y4KX32</accession>
<protein>
    <submittedName>
        <fullName evidence="2">Uncharacterized protein</fullName>
    </submittedName>
</protein>
<reference evidence="3" key="1">
    <citation type="submission" date="2017-04" db="EMBL/GenBank/DDBJ databases">
        <title>Function of individual gut microbiota members based on whole genome sequencing of pure cultures obtained from chicken caecum.</title>
        <authorList>
            <person name="Medvecky M."/>
            <person name="Cejkova D."/>
            <person name="Polansky O."/>
            <person name="Karasova D."/>
            <person name="Kubasova T."/>
            <person name="Cizek A."/>
            <person name="Rychlik I."/>
        </authorList>
    </citation>
    <scope>NUCLEOTIDE SEQUENCE [LARGE SCALE GENOMIC DNA]</scope>
    <source>
        <strain evidence="3">An180</strain>
    </source>
</reference>
<proteinExistence type="predicted"/>
<gene>
    <name evidence="2" type="ORF">B5F17_14465</name>
</gene>
<comment type="caution">
    <text evidence="2">The sequence shown here is derived from an EMBL/GenBank/DDBJ whole genome shotgun (WGS) entry which is preliminary data.</text>
</comment>